<dbReference type="Proteomes" id="UP000664385">
    <property type="component" value="Unassembled WGS sequence"/>
</dbReference>
<proteinExistence type="inferred from homology"/>
<dbReference type="GO" id="GO:1901678">
    <property type="term" value="P:iron coordination entity transport"/>
    <property type="evidence" value="ECO:0007669"/>
    <property type="project" value="UniProtKB-ARBA"/>
</dbReference>
<protein>
    <submittedName>
        <fullName evidence="7">Iron-siderophore ABC transporter substrate-binding protein</fullName>
    </submittedName>
</protein>
<accession>A0A939IVS1</accession>
<dbReference type="EMBL" id="JAEMWU010000002">
    <property type="protein sequence ID" value="MBN8206736.1"/>
    <property type="molecule type" value="Genomic_DNA"/>
</dbReference>
<feature type="domain" description="Fe/B12 periplasmic-binding" evidence="6">
    <location>
        <begin position="66"/>
        <end position="316"/>
    </location>
</feature>
<dbReference type="GO" id="GO:0030288">
    <property type="term" value="C:outer membrane-bounded periplasmic space"/>
    <property type="evidence" value="ECO:0007669"/>
    <property type="project" value="TreeGrafter"/>
</dbReference>
<evidence type="ECO:0000313" key="7">
    <source>
        <dbReference type="EMBL" id="MBN8206736.1"/>
    </source>
</evidence>
<dbReference type="Gene3D" id="3.40.50.1980">
    <property type="entry name" value="Nitrogenase molybdenum iron protein domain"/>
    <property type="match status" value="2"/>
</dbReference>
<name>A0A939IVS1_9MICO</name>
<evidence type="ECO:0000259" key="6">
    <source>
        <dbReference type="PROSITE" id="PS50983"/>
    </source>
</evidence>
<comment type="subcellular location">
    <subcellularLocation>
        <location evidence="1">Cell envelope</location>
    </subcellularLocation>
</comment>
<feature type="chain" id="PRO_5037442072" evidence="5">
    <location>
        <begin position="35"/>
        <end position="316"/>
    </location>
</feature>
<dbReference type="InterPro" id="IPR051313">
    <property type="entry name" value="Bact_iron-sidero_bind"/>
</dbReference>
<feature type="signal peptide" evidence="5">
    <location>
        <begin position="1"/>
        <end position="34"/>
    </location>
</feature>
<dbReference type="SUPFAM" id="SSF53807">
    <property type="entry name" value="Helical backbone' metal receptor"/>
    <property type="match status" value="1"/>
</dbReference>
<evidence type="ECO:0000256" key="5">
    <source>
        <dbReference type="SAM" id="SignalP"/>
    </source>
</evidence>
<evidence type="ECO:0000256" key="1">
    <source>
        <dbReference type="ARBA" id="ARBA00004196"/>
    </source>
</evidence>
<keyword evidence="4 5" id="KW-0732">Signal</keyword>
<dbReference type="PANTHER" id="PTHR30532">
    <property type="entry name" value="IRON III DICITRATE-BINDING PERIPLASMIC PROTEIN"/>
    <property type="match status" value="1"/>
</dbReference>
<dbReference type="CDD" id="cd01146">
    <property type="entry name" value="FhuD"/>
    <property type="match status" value="1"/>
</dbReference>
<dbReference type="PROSITE" id="PS51257">
    <property type="entry name" value="PROKAR_LIPOPROTEIN"/>
    <property type="match status" value="1"/>
</dbReference>
<evidence type="ECO:0000313" key="8">
    <source>
        <dbReference type="Proteomes" id="UP000664385"/>
    </source>
</evidence>
<evidence type="ECO:0000256" key="3">
    <source>
        <dbReference type="ARBA" id="ARBA00022448"/>
    </source>
</evidence>
<evidence type="ECO:0000256" key="2">
    <source>
        <dbReference type="ARBA" id="ARBA00008814"/>
    </source>
</evidence>
<dbReference type="Pfam" id="PF01497">
    <property type="entry name" value="Peripla_BP_2"/>
    <property type="match status" value="1"/>
</dbReference>
<gene>
    <name evidence="7" type="ORF">JF543_12305</name>
</gene>
<organism evidence="7 8">
    <name type="scientific">Microbacterium esteraromaticum</name>
    <dbReference type="NCBI Taxonomy" id="57043"/>
    <lineage>
        <taxon>Bacteria</taxon>
        <taxon>Bacillati</taxon>
        <taxon>Actinomycetota</taxon>
        <taxon>Actinomycetes</taxon>
        <taxon>Micrococcales</taxon>
        <taxon>Microbacteriaceae</taxon>
        <taxon>Microbacterium</taxon>
    </lineage>
</organism>
<comment type="caution">
    <text evidence="7">The sequence shown here is derived from an EMBL/GenBank/DDBJ whole genome shotgun (WGS) entry which is preliminary data.</text>
</comment>
<dbReference type="PROSITE" id="PS50983">
    <property type="entry name" value="FE_B12_PBP"/>
    <property type="match status" value="1"/>
</dbReference>
<evidence type="ECO:0000256" key="4">
    <source>
        <dbReference type="ARBA" id="ARBA00022729"/>
    </source>
</evidence>
<dbReference type="PANTHER" id="PTHR30532:SF25">
    <property type="entry name" value="IRON(III) DICITRATE-BINDING PERIPLASMIC PROTEIN"/>
    <property type="match status" value="1"/>
</dbReference>
<comment type="similarity">
    <text evidence="2">Belongs to the bacterial solute-binding protein 8 family.</text>
</comment>
<sequence>MKGLTVPARLRRPATALLALTAAAALLLTGCAVAETAADDTSATDADLRQVEHARGTTDVPEQAQRVVTLEPLELDTAVALGITPVGAAIASNITGAPAYLGVEGVQSVGTVPEPDLEAIAALKPDLILGTETRHSALYEQLSAIAPTLFIATQADPWRDNAALIGQALNREDEVAALLASVDERCDTLADEYAVDGQTAQLIRPRDETTLSLYGPVSFAGSLLECVGYTIPERDWADGLQADLSPENILDAQADHVFVTTIDVDDASTMPAALRQNADAFAAATLVDTSYWVSGVGPKGAHTVLDDIEAYLEANR</sequence>
<keyword evidence="3" id="KW-0813">Transport</keyword>
<dbReference type="AlphaFoldDB" id="A0A939IVS1"/>
<reference evidence="7" key="1">
    <citation type="submission" date="2020-12" db="EMBL/GenBank/DDBJ databases">
        <title>PHA producing bacteria isolated from mangrove.</title>
        <authorList>
            <person name="Zheng W."/>
            <person name="Yu S."/>
            <person name="Huang Y."/>
        </authorList>
    </citation>
    <scope>NUCLEOTIDE SEQUENCE</scope>
    <source>
        <strain evidence="7">GN8-5</strain>
    </source>
</reference>
<dbReference type="InterPro" id="IPR002491">
    <property type="entry name" value="ABC_transptr_periplasmic_BD"/>
</dbReference>